<evidence type="ECO:0000313" key="3">
    <source>
        <dbReference type="EMBL" id="RKP38393.1"/>
    </source>
</evidence>
<dbReference type="PROSITE" id="PS50942">
    <property type="entry name" value="ENTH"/>
    <property type="match status" value="1"/>
</dbReference>
<gene>
    <name evidence="3" type="ORF">BJ085DRAFT_11605</name>
</gene>
<dbReference type="Pfam" id="PF01417">
    <property type="entry name" value="ENTH"/>
    <property type="match status" value="1"/>
</dbReference>
<dbReference type="InterPro" id="IPR008942">
    <property type="entry name" value="ENTH_VHS"/>
</dbReference>
<organism evidence="3 4">
    <name type="scientific">Dimargaris cristalligena</name>
    <dbReference type="NCBI Taxonomy" id="215637"/>
    <lineage>
        <taxon>Eukaryota</taxon>
        <taxon>Fungi</taxon>
        <taxon>Fungi incertae sedis</taxon>
        <taxon>Zoopagomycota</taxon>
        <taxon>Kickxellomycotina</taxon>
        <taxon>Dimargaritomycetes</taxon>
        <taxon>Dimargaritales</taxon>
        <taxon>Dimargaritaceae</taxon>
        <taxon>Dimargaris</taxon>
    </lineage>
</organism>
<feature type="region of interest" description="Disordered" evidence="1">
    <location>
        <begin position="128"/>
        <end position="171"/>
    </location>
</feature>
<dbReference type="PANTHER" id="PTHR12276:SF110">
    <property type="entry name" value="EPSIN-1-RELATED"/>
    <property type="match status" value="1"/>
</dbReference>
<dbReference type="Proteomes" id="UP000268162">
    <property type="component" value="Unassembled WGS sequence"/>
</dbReference>
<dbReference type="EMBL" id="ML002373">
    <property type="protein sequence ID" value="RKP38393.1"/>
    <property type="molecule type" value="Genomic_DNA"/>
</dbReference>
<dbReference type="CDD" id="cd16991">
    <property type="entry name" value="ENTH_Ent1_Ent2"/>
    <property type="match status" value="1"/>
</dbReference>
<evidence type="ECO:0000259" key="2">
    <source>
        <dbReference type="PROSITE" id="PS50942"/>
    </source>
</evidence>
<evidence type="ECO:0000313" key="4">
    <source>
        <dbReference type="Proteomes" id="UP000268162"/>
    </source>
</evidence>
<dbReference type="GO" id="GO:0005768">
    <property type="term" value="C:endosome"/>
    <property type="evidence" value="ECO:0007669"/>
    <property type="project" value="TreeGrafter"/>
</dbReference>
<dbReference type="STRING" id="215637.A0A4P9ZXK6"/>
<feature type="non-terminal residue" evidence="3">
    <location>
        <position position="1"/>
    </location>
</feature>
<feature type="compositionally biased region" description="Polar residues" evidence="1">
    <location>
        <begin position="159"/>
        <end position="171"/>
    </location>
</feature>
<proteinExistence type="predicted"/>
<sequence>KNYTKGYTEIQMKVRNATSNDPWGPSGTQMAEIAEATNNNHDFIEIMDILDKRLNDKGKNWRHVFKALVLLDYCIQCGSDNVANYASQNLYIVKTLKEFQHKDESGKDQGANVRQKAKEITTLLEDEERLREARSNRSQLKNRMKGRGNNYDLDGGASPASTSSYPRNRPH</sequence>
<dbReference type="GO" id="GO:0005886">
    <property type="term" value="C:plasma membrane"/>
    <property type="evidence" value="ECO:0007669"/>
    <property type="project" value="TreeGrafter"/>
</dbReference>
<feature type="non-terminal residue" evidence="3">
    <location>
        <position position="171"/>
    </location>
</feature>
<dbReference type="GO" id="GO:0007015">
    <property type="term" value="P:actin filament organization"/>
    <property type="evidence" value="ECO:0007669"/>
    <property type="project" value="TreeGrafter"/>
</dbReference>
<dbReference type="FunFam" id="1.25.40.90:FF:000006">
    <property type="entry name" value="Clathrin interactor 1"/>
    <property type="match status" value="1"/>
</dbReference>
<reference evidence="4" key="1">
    <citation type="journal article" date="2018" name="Nat. Microbiol.">
        <title>Leveraging single-cell genomics to expand the fungal tree of life.</title>
        <authorList>
            <person name="Ahrendt S.R."/>
            <person name="Quandt C.A."/>
            <person name="Ciobanu D."/>
            <person name="Clum A."/>
            <person name="Salamov A."/>
            <person name="Andreopoulos B."/>
            <person name="Cheng J.F."/>
            <person name="Woyke T."/>
            <person name="Pelin A."/>
            <person name="Henrissat B."/>
            <person name="Reynolds N.K."/>
            <person name="Benny G.L."/>
            <person name="Smith M.E."/>
            <person name="James T.Y."/>
            <person name="Grigoriev I.V."/>
        </authorList>
    </citation>
    <scope>NUCLEOTIDE SEQUENCE [LARGE SCALE GENOMIC DNA]</scope>
    <source>
        <strain evidence="4">RSA 468</strain>
    </source>
</reference>
<accession>A0A4P9ZXK6</accession>
<dbReference type="GO" id="GO:0030276">
    <property type="term" value="F:clathrin binding"/>
    <property type="evidence" value="ECO:0007669"/>
    <property type="project" value="TreeGrafter"/>
</dbReference>
<dbReference type="AlphaFoldDB" id="A0A4P9ZXK6"/>
<dbReference type="GO" id="GO:0006897">
    <property type="term" value="P:endocytosis"/>
    <property type="evidence" value="ECO:0007669"/>
    <property type="project" value="TreeGrafter"/>
</dbReference>
<name>A0A4P9ZXK6_9FUNG</name>
<dbReference type="InterPro" id="IPR013809">
    <property type="entry name" value="ENTH"/>
</dbReference>
<feature type="domain" description="ENTH" evidence="2">
    <location>
        <begin position="2"/>
        <end position="134"/>
    </location>
</feature>
<keyword evidence="4" id="KW-1185">Reference proteome</keyword>
<dbReference type="GO" id="GO:0005543">
    <property type="term" value="F:phospholipid binding"/>
    <property type="evidence" value="ECO:0007669"/>
    <property type="project" value="TreeGrafter"/>
</dbReference>
<protein>
    <recommendedName>
        <fullName evidence="2">ENTH domain-containing protein</fullName>
    </recommendedName>
</protein>
<dbReference type="PANTHER" id="PTHR12276">
    <property type="entry name" value="EPSIN/ENT-RELATED"/>
    <property type="match status" value="1"/>
</dbReference>
<dbReference type="SUPFAM" id="SSF48464">
    <property type="entry name" value="ENTH/VHS domain"/>
    <property type="match status" value="1"/>
</dbReference>
<dbReference type="SMART" id="SM00273">
    <property type="entry name" value="ENTH"/>
    <property type="match status" value="1"/>
</dbReference>
<dbReference type="Gene3D" id="1.25.40.90">
    <property type="match status" value="1"/>
</dbReference>
<evidence type="ECO:0000256" key="1">
    <source>
        <dbReference type="SAM" id="MobiDB-lite"/>
    </source>
</evidence>
<dbReference type="GO" id="GO:0030125">
    <property type="term" value="C:clathrin vesicle coat"/>
    <property type="evidence" value="ECO:0007669"/>
    <property type="project" value="TreeGrafter"/>
</dbReference>